<dbReference type="AlphaFoldDB" id="C0QE04"/>
<dbReference type="STRING" id="177437.HRM2_43690"/>
<dbReference type="OrthoDB" id="9803916at2"/>
<organism evidence="2 3">
    <name type="scientific">Desulforapulum autotrophicum (strain ATCC 43914 / DSM 3382 / VKM B-1955 / HRM2)</name>
    <name type="common">Desulfobacterium autotrophicum</name>
    <dbReference type="NCBI Taxonomy" id="177437"/>
    <lineage>
        <taxon>Bacteria</taxon>
        <taxon>Pseudomonadati</taxon>
        <taxon>Thermodesulfobacteriota</taxon>
        <taxon>Desulfobacteria</taxon>
        <taxon>Desulfobacterales</taxon>
        <taxon>Desulfobacteraceae</taxon>
        <taxon>Desulforapulum</taxon>
    </lineage>
</organism>
<dbReference type="Gene3D" id="3.60.15.10">
    <property type="entry name" value="Ribonuclease Z/Hydroxyacylglutathione hydrolase-like"/>
    <property type="match status" value="1"/>
</dbReference>
<dbReference type="CDD" id="cd07713">
    <property type="entry name" value="DHPS-like_MBL-fold"/>
    <property type="match status" value="1"/>
</dbReference>
<dbReference type="InterPro" id="IPR036866">
    <property type="entry name" value="RibonucZ/Hydroxyglut_hydro"/>
</dbReference>
<gene>
    <name evidence="2" type="ordered locus">HRM2_43690</name>
</gene>
<sequence length="274" mass="30082">MKPKLEISVLCEDQVMMGFKDRIFKGAHGLSLFIRAEQNILFDTGPSDVFLDNAALLGLDLDALEWIALSHGHWDHADGLAFLAGQIKKTKLIAHPAVFTDRHKPTGEFNGMSLSREALEASFDLELSEGPRQLTPTVYFLGQVPRSNGFESVSTQFYQLVNGKQAPDFLEDDTALAVKTDQGCVVIAGCAHAGICNICEHAKAVTGQDRIHMVMGGFHLLGSEDQLSRTVEYFKAHPVDRLLPMHCTGFDALCRFHRELGAEKIATGQTICIA</sequence>
<dbReference type="RefSeq" id="WP_015906157.1">
    <property type="nucleotide sequence ID" value="NC_012108.1"/>
</dbReference>
<dbReference type="PANTHER" id="PTHR13754">
    <property type="entry name" value="METALLO-BETA-LACTAMASE SUPERFAMILY PROTEIN"/>
    <property type="match status" value="1"/>
</dbReference>
<dbReference type="InterPro" id="IPR041712">
    <property type="entry name" value="DHPS-like_MBL-fold"/>
</dbReference>
<dbReference type="SUPFAM" id="SSF56281">
    <property type="entry name" value="Metallo-hydrolase/oxidoreductase"/>
    <property type="match status" value="1"/>
</dbReference>
<proteinExistence type="predicted"/>
<dbReference type="HOGENOM" id="CLU_036012_0_0_7"/>
<reference evidence="2 3" key="1">
    <citation type="journal article" date="2009" name="Environ. Microbiol.">
        <title>Genome sequence of Desulfobacterium autotrophicum HRM2, a marine sulfate reducer oxidizing organic carbon completely to carbon dioxide.</title>
        <authorList>
            <person name="Strittmatter A.W."/>
            <person name="Liesegang H."/>
            <person name="Rabus R."/>
            <person name="Decker I."/>
            <person name="Amann J."/>
            <person name="Andres S."/>
            <person name="Henne A."/>
            <person name="Fricke W.F."/>
            <person name="Martinez-Arias R."/>
            <person name="Bartels D."/>
            <person name="Goesmann A."/>
            <person name="Krause L."/>
            <person name="Puehler A."/>
            <person name="Klenk H.P."/>
            <person name="Richter M."/>
            <person name="Schuler M."/>
            <person name="Gloeckner F.O."/>
            <person name="Meyerdierks A."/>
            <person name="Gottschalk G."/>
            <person name="Amann R."/>
        </authorList>
    </citation>
    <scope>NUCLEOTIDE SEQUENCE [LARGE SCALE GENOMIC DNA]</scope>
    <source>
        <strain evidence="3">ATCC 43914 / DSM 3382 / HRM2</strain>
    </source>
</reference>
<evidence type="ECO:0000313" key="2">
    <source>
        <dbReference type="EMBL" id="ACN17425.1"/>
    </source>
</evidence>
<dbReference type="Pfam" id="PF00753">
    <property type="entry name" value="Lactamase_B"/>
    <property type="match status" value="1"/>
</dbReference>
<feature type="domain" description="Metallo-beta-lactamase" evidence="1">
    <location>
        <begin position="31"/>
        <end position="104"/>
    </location>
</feature>
<dbReference type="InterPro" id="IPR001279">
    <property type="entry name" value="Metallo-B-lactamas"/>
</dbReference>
<dbReference type="InterPro" id="IPR052926">
    <property type="entry name" value="Metallo-beta-lactamase_dom"/>
</dbReference>
<protein>
    <submittedName>
        <fullName evidence="2">Metal-dependent hydrolase</fullName>
    </submittedName>
</protein>
<keyword evidence="3" id="KW-1185">Reference proteome</keyword>
<dbReference type="EMBL" id="CP001087">
    <property type="protein sequence ID" value="ACN17425.1"/>
    <property type="molecule type" value="Genomic_DNA"/>
</dbReference>
<keyword evidence="2" id="KW-0378">Hydrolase</keyword>
<dbReference type="KEGG" id="dat:HRM2_43690"/>
<evidence type="ECO:0000259" key="1">
    <source>
        <dbReference type="Pfam" id="PF00753"/>
    </source>
</evidence>
<evidence type="ECO:0000313" key="3">
    <source>
        <dbReference type="Proteomes" id="UP000000442"/>
    </source>
</evidence>
<dbReference type="PANTHER" id="PTHR13754:SF18">
    <property type="entry name" value="7,8-DIHYDROPTERIN-6-METHYL-4-(BETA-D-RIBOFURANOSYL)-AMINOBENZENE-5'-PHOSPHATE SYNTHASE"/>
    <property type="match status" value="1"/>
</dbReference>
<name>C0QE04_DESAH</name>
<dbReference type="eggNOG" id="COG1237">
    <property type="taxonomic scope" value="Bacteria"/>
</dbReference>
<dbReference type="Proteomes" id="UP000000442">
    <property type="component" value="Chromosome"/>
</dbReference>
<dbReference type="GO" id="GO:0016787">
    <property type="term" value="F:hydrolase activity"/>
    <property type="evidence" value="ECO:0007669"/>
    <property type="project" value="UniProtKB-KW"/>
</dbReference>
<accession>C0QE04</accession>
<dbReference type="GO" id="GO:0016740">
    <property type="term" value="F:transferase activity"/>
    <property type="evidence" value="ECO:0007669"/>
    <property type="project" value="TreeGrafter"/>
</dbReference>